<dbReference type="Pfam" id="PF07238">
    <property type="entry name" value="PilZ"/>
    <property type="match status" value="1"/>
</dbReference>
<reference evidence="3" key="1">
    <citation type="submission" date="2018-04" db="EMBL/GenBank/DDBJ databases">
        <title>Draft genome sequence of the Candidatus Spirobacillus cienkowskii, a pathogen of freshwater Daphnia species, reconstructed from hemolymph metagenomic reads.</title>
        <authorList>
            <person name="Bresciani L."/>
            <person name="Lemos L.N."/>
            <person name="Wale N."/>
            <person name="Lin J.Y."/>
            <person name="Fernandes G.R."/>
            <person name="Duffy M.A."/>
            <person name="Rodrigues J.M."/>
        </authorList>
    </citation>
    <scope>NUCLEOTIDE SEQUENCE [LARGE SCALE GENOMIC DNA]</scope>
    <source>
        <strain evidence="3">Binning01</strain>
    </source>
</reference>
<name>A0A369KX77_9BACT</name>
<gene>
    <name evidence="3" type="ORF">DCC88_08350</name>
</gene>
<keyword evidence="1" id="KW-0597">Phosphoprotein</keyword>
<dbReference type="GO" id="GO:0000160">
    <property type="term" value="P:phosphorelay signal transduction system"/>
    <property type="evidence" value="ECO:0007669"/>
    <property type="project" value="InterPro"/>
</dbReference>
<dbReference type="SUPFAM" id="SSF52172">
    <property type="entry name" value="CheY-like"/>
    <property type="match status" value="1"/>
</dbReference>
<comment type="caution">
    <text evidence="3">The sequence shown here is derived from an EMBL/GenBank/DDBJ whole genome shotgun (WGS) entry which is preliminary data.</text>
</comment>
<dbReference type="AlphaFoldDB" id="A0A369KX77"/>
<organism evidence="3 4">
    <name type="scientific">Spirobacillus cienkowskii</name>
    <dbReference type="NCBI Taxonomy" id="495820"/>
    <lineage>
        <taxon>Bacteria</taxon>
        <taxon>Pseudomonadati</taxon>
        <taxon>Bdellovibrionota</taxon>
        <taxon>Oligoflexia</taxon>
        <taxon>Silvanigrellales</taxon>
        <taxon>Spirobacillus</taxon>
    </lineage>
</organism>
<dbReference type="InterPro" id="IPR011006">
    <property type="entry name" value="CheY-like_superfamily"/>
</dbReference>
<evidence type="ECO:0000256" key="1">
    <source>
        <dbReference type="PROSITE-ProRule" id="PRU00169"/>
    </source>
</evidence>
<dbReference type="InterPro" id="IPR009875">
    <property type="entry name" value="PilZ_domain"/>
</dbReference>
<dbReference type="InterPro" id="IPR001789">
    <property type="entry name" value="Sig_transdc_resp-reg_receiver"/>
</dbReference>
<evidence type="ECO:0000313" key="4">
    <source>
        <dbReference type="Proteomes" id="UP000253934"/>
    </source>
</evidence>
<dbReference type="EMBL" id="QOVW01000075">
    <property type="protein sequence ID" value="RDB35776.1"/>
    <property type="molecule type" value="Genomic_DNA"/>
</dbReference>
<sequence length="375" mass="42126">MKFLAVSQDNKFTKSICSEFKQQGYEVFEANSLKDADVLCKKEKPDVIVADHLQSDGNFFDFYDALKQFSGKEAPPVAILLAEQNSQLTPEVVIAMGGWALFTKPVPIKSLYHSVEDAVFSRKEGYTKRLDERIELTSRLHIKFSDSLRMVSTFSTNISFGGFFASLTSDLPTVGDSVDFRLLFSATEIIEGKGKVVWVRKEAKDGEQMGCGVQFSEGREKYVHFLVPIINETRTKQFELAAFKNEDINDILTQSVRAAKEKISKTITEILLLPTSEKVQVLCRTPQMLSVFSLLIYEIVYPMREIKGSNCMIAIKEKSTEFVDIIFTCIPSGASLFVEALIEDKIQPILDLHNAKISCDFNSISSTIIVTLKRS</sequence>
<evidence type="ECO:0000313" key="3">
    <source>
        <dbReference type="EMBL" id="RDB35776.1"/>
    </source>
</evidence>
<dbReference type="Gene3D" id="2.40.10.220">
    <property type="entry name" value="predicted glycosyltransferase like domains"/>
    <property type="match status" value="1"/>
</dbReference>
<dbReference type="Gene3D" id="3.40.50.2300">
    <property type="match status" value="1"/>
</dbReference>
<accession>A0A369KX77</accession>
<protein>
    <submittedName>
        <fullName evidence="3">Response regulator</fullName>
    </submittedName>
</protein>
<proteinExistence type="predicted"/>
<keyword evidence="4" id="KW-1185">Reference proteome</keyword>
<feature type="domain" description="Response regulatory" evidence="2">
    <location>
        <begin position="2"/>
        <end position="119"/>
    </location>
</feature>
<dbReference type="Proteomes" id="UP000253934">
    <property type="component" value="Unassembled WGS sequence"/>
</dbReference>
<feature type="modified residue" description="4-aspartylphosphate" evidence="1">
    <location>
        <position position="51"/>
    </location>
</feature>
<dbReference type="GO" id="GO:0035438">
    <property type="term" value="F:cyclic-di-GMP binding"/>
    <property type="evidence" value="ECO:0007669"/>
    <property type="project" value="InterPro"/>
</dbReference>
<evidence type="ECO:0000259" key="2">
    <source>
        <dbReference type="PROSITE" id="PS50110"/>
    </source>
</evidence>
<dbReference type="PROSITE" id="PS50110">
    <property type="entry name" value="RESPONSE_REGULATORY"/>
    <property type="match status" value="1"/>
</dbReference>